<evidence type="ECO:0000256" key="3">
    <source>
        <dbReference type="ARBA" id="ARBA00022475"/>
    </source>
</evidence>
<keyword evidence="10" id="KW-1185">Reference proteome</keyword>
<feature type="transmembrane region" description="Helical" evidence="7">
    <location>
        <begin position="189"/>
        <end position="215"/>
    </location>
</feature>
<proteinExistence type="inferred from homology"/>
<protein>
    <submittedName>
        <fullName evidence="9">Amino acid ABC transporter permease</fullName>
    </submittedName>
</protein>
<dbReference type="PANTHER" id="PTHR30151">
    <property type="entry name" value="ALKANE SULFONATE ABC TRANSPORTER-RELATED, MEMBRANE SUBUNIT"/>
    <property type="match status" value="1"/>
</dbReference>
<dbReference type="Proteomes" id="UP000465241">
    <property type="component" value="Unassembled WGS sequence"/>
</dbReference>
<dbReference type="AlphaFoldDB" id="A0A7I9WJK7"/>
<accession>A0A7I9WJK7</accession>
<feature type="transmembrane region" description="Helical" evidence="7">
    <location>
        <begin position="12"/>
        <end position="30"/>
    </location>
</feature>
<keyword evidence="6 7" id="KW-0472">Membrane</keyword>
<evidence type="ECO:0000256" key="1">
    <source>
        <dbReference type="ARBA" id="ARBA00004651"/>
    </source>
</evidence>
<reference evidence="9 10" key="1">
    <citation type="journal article" date="2019" name="Emerg. Microbes Infect.">
        <title>Comprehensive subspecies identification of 175 nontuberculous mycobacteria species based on 7547 genomic profiles.</title>
        <authorList>
            <person name="Matsumoto Y."/>
            <person name="Kinjo T."/>
            <person name="Motooka D."/>
            <person name="Nabeya D."/>
            <person name="Jung N."/>
            <person name="Uechi K."/>
            <person name="Horii T."/>
            <person name="Iida T."/>
            <person name="Fujita J."/>
            <person name="Nakamura S."/>
        </authorList>
    </citation>
    <scope>NUCLEOTIDE SEQUENCE [LARGE SCALE GENOMIC DNA]</scope>
    <source>
        <strain evidence="9 10">JCM 13392</strain>
    </source>
</reference>
<dbReference type="Gene3D" id="1.10.3720.10">
    <property type="entry name" value="MetI-like"/>
    <property type="match status" value="1"/>
</dbReference>
<evidence type="ECO:0000256" key="6">
    <source>
        <dbReference type="ARBA" id="ARBA00023136"/>
    </source>
</evidence>
<feature type="domain" description="ABC transmembrane type-1" evidence="8">
    <location>
        <begin position="62"/>
        <end position="242"/>
    </location>
</feature>
<feature type="transmembrane region" description="Helical" evidence="7">
    <location>
        <begin position="99"/>
        <end position="122"/>
    </location>
</feature>
<evidence type="ECO:0000256" key="2">
    <source>
        <dbReference type="ARBA" id="ARBA00022448"/>
    </source>
</evidence>
<keyword evidence="4 7" id="KW-0812">Transmembrane</keyword>
<name>A0A7I9WJK7_9MYCO</name>
<feature type="transmembrane region" description="Helical" evidence="7">
    <location>
        <begin position="221"/>
        <end position="242"/>
    </location>
</feature>
<comment type="subcellular location">
    <subcellularLocation>
        <location evidence="1 7">Cell membrane</location>
        <topology evidence="1 7">Multi-pass membrane protein</topology>
    </subcellularLocation>
</comment>
<comment type="caution">
    <text evidence="9">The sequence shown here is derived from an EMBL/GenBank/DDBJ whole genome shotgun (WGS) entry which is preliminary data.</text>
</comment>
<keyword evidence="2 7" id="KW-0813">Transport</keyword>
<evidence type="ECO:0000256" key="5">
    <source>
        <dbReference type="ARBA" id="ARBA00022989"/>
    </source>
</evidence>
<dbReference type="InterPro" id="IPR000515">
    <property type="entry name" value="MetI-like"/>
</dbReference>
<comment type="similarity">
    <text evidence="7">Belongs to the binding-protein-dependent transport system permease family.</text>
</comment>
<evidence type="ECO:0000313" key="9">
    <source>
        <dbReference type="EMBL" id="GFG57486.1"/>
    </source>
</evidence>
<gene>
    <name evidence="9" type="ORF">MMUR_16220</name>
</gene>
<dbReference type="SUPFAM" id="SSF161098">
    <property type="entry name" value="MetI-like"/>
    <property type="match status" value="1"/>
</dbReference>
<dbReference type="GO" id="GO:0005886">
    <property type="term" value="C:plasma membrane"/>
    <property type="evidence" value="ECO:0007669"/>
    <property type="project" value="UniProtKB-SubCell"/>
</dbReference>
<feature type="transmembrane region" description="Helical" evidence="7">
    <location>
        <begin position="66"/>
        <end position="87"/>
    </location>
</feature>
<feature type="transmembrane region" description="Helical" evidence="7">
    <location>
        <begin position="128"/>
        <end position="150"/>
    </location>
</feature>
<organism evidence="9 10">
    <name type="scientific">Mycolicibacterium murale</name>
    <dbReference type="NCBI Taxonomy" id="182220"/>
    <lineage>
        <taxon>Bacteria</taxon>
        <taxon>Bacillati</taxon>
        <taxon>Actinomycetota</taxon>
        <taxon>Actinomycetes</taxon>
        <taxon>Mycobacteriales</taxon>
        <taxon>Mycobacteriaceae</taxon>
        <taxon>Mycolicibacterium</taxon>
    </lineage>
</organism>
<dbReference type="Pfam" id="PF00528">
    <property type="entry name" value="BPD_transp_1"/>
    <property type="match status" value="1"/>
</dbReference>
<dbReference type="PANTHER" id="PTHR30151:SF0">
    <property type="entry name" value="ABC TRANSPORTER PERMEASE PROTEIN MJ0413-RELATED"/>
    <property type="match status" value="1"/>
</dbReference>
<dbReference type="InterPro" id="IPR035906">
    <property type="entry name" value="MetI-like_sf"/>
</dbReference>
<evidence type="ECO:0000256" key="7">
    <source>
        <dbReference type="RuleBase" id="RU363032"/>
    </source>
</evidence>
<sequence length="256" mass="27782">MVTDGTLSRSRIWQLRIGFAIFVLALWYVVAITTGDLFLAEPHVIAQRLWQSFLDGEFLQYAQPTAYIIAVGAALGVGLGVPVGLLIGRVRWLYWLTEAPINIFYTTPLVALIPFILVILGFNNTSKILIVFLFTVLPVIINTASGVRTVDPDLLELTRSFCAPEWTVWRDVLIPGALPAIMTGLRIGLIHALVGAVLADFYAGASGFGYLIILYSNRFDIAGALGPVLVLAATGTLIATLLKGAQRRLSPWQGAS</sequence>
<evidence type="ECO:0000256" key="4">
    <source>
        <dbReference type="ARBA" id="ARBA00022692"/>
    </source>
</evidence>
<dbReference type="GO" id="GO:0055085">
    <property type="term" value="P:transmembrane transport"/>
    <property type="evidence" value="ECO:0007669"/>
    <property type="project" value="InterPro"/>
</dbReference>
<keyword evidence="3" id="KW-1003">Cell membrane</keyword>
<dbReference type="EMBL" id="BLKT01000003">
    <property type="protein sequence ID" value="GFG57486.1"/>
    <property type="molecule type" value="Genomic_DNA"/>
</dbReference>
<keyword evidence="5 7" id="KW-1133">Transmembrane helix</keyword>
<dbReference type="PROSITE" id="PS50928">
    <property type="entry name" value="ABC_TM1"/>
    <property type="match status" value="1"/>
</dbReference>
<evidence type="ECO:0000313" key="10">
    <source>
        <dbReference type="Proteomes" id="UP000465241"/>
    </source>
</evidence>
<evidence type="ECO:0000259" key="8">
    <source>
        <dbReference type="PROSITE" id="PS50928"/>
    </source>
</evidence>